<keyword evidence="7 12" id="KW-0406">Ion transport</keyword>
<accession>A0A562J657</accession>
<dbReference type="Proteomes" id="UP000315343">
    <property type="component" value="Unassembled WGS sequence"/>
</dbReference>
<evidence type="ECO:0000256" key="1">
    <source>
        <dbReference type="ARBA" id="ARBA00005513"/>
    </source>
</evidence>
<keyword evidence="5 12" id="KW-0375">Hydrogen ion transport</keyword>
<dbReference type="Pfam" id="PF00430">
    <property type="entry name" value="ATP-synt_B"/>
    <property type="match status" value="1"/>
</dbReference>
<dbReference type="InterPro" id="IPR005864">
    <property type="entry name" value="ATP_synth_F0_bsu_bac"/>
</dbReference>
<evidence type="ECO:0000256" key="8">
    <source>
        <dbReference type="ARBA" id="ARBA00023136"/>
    </source>
</evidence>
<comment type="subunit">
    <text evidence="12">F-type ATPases have 2 components, F(1) - the catalytic core - and F(0) - the membrane proton channel. F(1) has five subunits: alpha(3), beta(3), gamma(1), delta(1), epsilon(1). F(0) has three main subunits: a(1), b(2) and c(10-14). The alpha and beta chains form an alternating ring which encloses part of the gamma chain. F(1) is attached to F(0) by a central stalk formed by the gamma and epsilon chains, while a peripheral stalk is formed by the delta and b chains.</text>
</comment>
<dbReference type="PANTHER" id="PTHR33445:SF2">
    <property type="entry name" value="ATP SYNTHASE SUBUNIT B', CHLOROPLASTIC"/>
    <property type="match status" value="1"/>
</dbReference>
<evidence type="ECO:0000256" key="12">
    <source>
        <dbReference type="HAMAP-Rule" id="MF_01398"/>
    </source>
</evidence>
<comment type="subcellular location">
    <subcellularLocation>
        <location evidence="12">Cell membrane</location>
        <topology evidence="12">Single-pass membrane protein</topology>
    </subcellularLocation>
    <subcellularLocation>
        <location evidence="11">Endomembrane system</location>
        <topology evidence="11">Single-pass membrane protein</topology>
    </subcellularLocation>
</comment>
<keyword evidence="4 12" id="KW-0812">Transmembrane</keyword>
<name>A0A562J657_9FIRM</name>
<keyword evidence="6 12" id="KW-1133">Transmembrane helix</keyword>
<evidence type="ECO:0000256" key="5">
    <source>
        <dbReference type="ARBA" id="ARBA00022781"/>
    </source>
</evidence>
<dbReference type="GO" id="GO:0045259">
    <property type="term" value="C:proton-transporting ATP synthase complex"/>
    <property type="evidence" value="ECO:0007669"/>
    <property type="project" value="UniProtKB-KW"/>
</dbReference>
<evidence type="ECO:0000313" key="15">
    <source>
        <dbReference type="Proteomes" id="UP000315343"/>
    </source>
</evidence>
<keyword evidence="3 12" id="KW-0138">CF(0)</keyword>
<dbReference type="RefSeq" id="WP_145085036.1">
    <property type="nucleotide sequence ID" value="NZ_VLKH01000009.1"/>
</dbReference>
<comment type="similarity">
    <text evidence="1 12 13">Belongs to the ATPase B chain family.</text>
</comment>
<dbReference type="GO" id="GO:0046933">
    <property type="term" value="F:proton-transporting ATP synthase activity, rotational mechanism"/>
    <property type="evidence" value="ECO:0007669"/>
    <property type="project" value="UniProtKB-UniRule"/>
</dbReference>
<keyword evidence="8 12" id="KW-0472">Membrane</keyword>
<dbReference type="GO" id="GO:0005886">
    <property type="term" value="C:plasma membrane"/>
    <property type="evidence" value="ECO:0007669"/>
    <property type="project" value="UniProtKB-SubCell"/>
</dbReference>
<dbReference type="InterPro" id="IPR050059">
    <property type="entry name" value="ATP_synthase_B_chain"/>
</dbReference>
<evidence type="ECO:0000256" key="13">
    <source>
        <dbReference type="RuleBase" id="RU003848"/>
    </source>
</evidence>
<organism evidence="14 15">
    <name type="scientific">Sedimentibacter saalensis</name>
    <dbReference type="NCBI Taxonomy" id="130788"/>
    <lineage>
        <taxon>Bacteria</taxon>
        <taxon>Bacillati</taxon>
        <taxon>Bacillota</taxon>
        <taxon>Tissierellia</taxon>
        <taxon>Sedimentibacter</taxon>
    </lineage>
</organism>
<keyword evidence="9 12" id="KW-0066">ATP synthesis</keyword>
<evidence type="ECO:0000256" key="4">
    <source>
        <dbReference type="ARBA" id="ARBA00022692"/>
    </source>
</evidence>
<protein>
    <recommendedName>
        <fullName evidence="12">ATP synthase subunit b</fullName>
    </recommendedName>
    <alternativeName>
        <fullName evidence="12">ATP synthase F(0) sector subunit b</fullName>
    </alternativeName>
    <alternativeName>
        <fullName evidence="12">ATPase subunit I</fullName>
    </alternativeName>
    <alternativeName>
        <fullName evidence="12">F-type ATPase subunit b</fullName>
        <shortName evidence="12">F-ATPase subunit b</shortName>
    </alternativeName>
</protein>
<dbReference type="InterPro" id="IPR002146">
    <property type="entry name" value="ATP_synth_b/b'su_bac/chlpt"/>
</dbReference>
<gene>
    <name evidence="12" type="primary">atpF</name>
    <name evidence="14" type="ORF">LY60_02853</name>
</gene>
<sequence length="167" mass="19043">MLKININLLFTIINLLVLYFLMKKFLFNPINNILDKRKSLLEQQYAEANLTKDNALKLKIEYEDALKTTNDLSKQIIDETKAQAKIEYDNIIRSANEEAGKIIANAHKNIESQHSKELLKMKTEIANLAMDTATKIIGANVTPQSNKIIYERFLTEAGELDGTKDSR</sequence>
<proteinExistence type="inferred from homology"/>
<dbReference type="GO" id="GO:0012505">
    <property type="term" value="C:endomembrane system"/>
    <property type="evidence" value="ECO:0007669"/>
    <property type="project" value="UniProtKB-SubCell"/>
</dbReference>
<dbReference type="HAMAP" id="MF_01398">
    <property type="entry name" value="ATP_synth_b_bprime"/>
    <property type="match status" value="1"/>
</dbReference>
<evidence type="ECO:0000256" key="10">
    <source>
        <dbReference type="ARBA" id="ARBA00025198"/>
    </source>
</evidence>
<comment type="function">
    <text evidence="12">Component of the F(0) channel, it forms part of the peripheral stalk, linking F(1) to F(0).</text>
</comment>
<dbReference type="GO" id="GO:0046961">
    <property type="term" value="F:proton-transporting ATPase activity, rotational mechanism"/>
    <property type="evidence" value="ECO:0007669"/>
    <property type="project" value="TreeGrafter"/>
</dbReference>
<dbReference type="OrthoDB" id="1770883at2"/>
<dbReference type="AlphaFoldDB" id="A0A562J657"/>
<evidence type="ECO:0000256" key="11">
    <source>
        <dbReference type="ARBA" id="ARBA00037847"/>
    </source>
</evidence>
<keyword evidence="2 12" id="KW-0813">Transport</keyword>
<dbReference type="CDD" id="cd06503">
    <property type="entry name" value="ATP-synt_Fo_b"/>
    <property type="match status" value="1"/>
</dbReference>
<keyword evidence="15" id="KW-1185">Reference proteome</keyword>
<dbReference type="PANTHER" id="PTHR33445">
    <property type="entry name" value="ATP SYNTHASE SUBUNIT B', CHLOROPLASTIC"/>
    <property type="match status" value="1"/>
</dbReference>
<comment type="function">
    <text evidence="10 12">F(1)F(0) ATP synthase produces ATP from ADP in the presence of a proton or sodium gradient. F-type ATPases consist of two structural domains, F(1) containing the extramembraneous catalytic core and F(0) containing the membrane proton channel, linked together by a central stalk and a peripheral stalk. During catalysis, ATP synthesis in the catalytic domain of F(1) is coupled via a rotary mechanism of the central stalk subunits to proton translocation.</text>
</comment>
<evidence type="ECO:0000313" key="14">
    <source>
        <dbReference type="EMBL" id="TWH78395.1"/>
    </source>
</evidence>
<evidence type="ECO:0000256" key="7">
    <source>
        <dbReference type="ARBA" id="ARBA00023065"/>
    </source>
</evidence>
<evidence type="ECO:0000256" key="2">
    <source>
        <dbReference type="ARBA" id="ARBA00022448"/>
    </source>
</evidence>
<reference evidence="14 15" key="1">
    <citation type="submission" date="2019-07" db="EMBL/GenBank/DDBJ databases">
        <title>Genomic Encyclopedia of Type Strains, Phase I: the one thousand microbial genomes (KMG-I) project.</title>
        <authorList>
            <person name="Kyrpides N."/>
        </authorList>
    </citation>
    <scope>NUCLEOTIDE SEQUENCE [LARGE SCALE GENOMIC DNA]</scope>
    <source>
        <strain evidence="14 15">DSM 13558</strain>
    </source>
</reference>
<keyword evidence="12" id="KW-1003">Cell membrane</keyword>
<evidence type="ECO:0000256" key="6">
    <source>
        <dbReference type="ARBA" id="ARBA00022989"/>
    </source>
</evidence>
<evidence type="ECO:0000256" key="3">
    <source>
        <dbReference type="ARBA" id="ARBA00022547"/>
    </source>
</evidence>
<comment type="caution">
    <text evidence="14">The sequence shown here is derived from an EMBL/GenBank/DDBJ whole genome shotgun (WGS) entry which is preliminary data.</text>
</comment>
<feature type="transmembrane region" description="Helical" evidence="12">
    <location>
        <begin position="6"/>
        <end position="22"/>
    </location>
</feature>
<dbReference type="EMBL" id="VLKH01000009">
    <property type="protein sequence ID" value="TWH78395.1"/>
    <property type="molecule type" value="Genomic_DNA"/>
</dbReference>
<dbReference type="NCBIfam" id="TIGR01144">
    <property type="entry name" value="ATP_synt_b"/>
    <property type="match status" value="1"/>
</dbReference>
<evidence type="ECO:0000256" key="9">
    <source>
        <dbReference type="ARBA" id="ARBA00023310"/>
    </source>
</evidence>